<feature type="domain" description="PIN" evidence="7">
    <location>
        <begin position="3"/>
        <end position="121"/>
    </location>
</feature>
<keyword evidence="5 6" id="KW-0460">Magnesium</keyword>
<dbReference type="GO" id="GO:0016787">
    <property type="term" value="F:hydrolase activity"/>
    <property type="evidence" value="ECO:0007669"/>
    <property type="project" value="UniProtKB-KW"/>
</dbReference>
<keyword evidence="1 6" id="KW-1277">Toxin-antitoxin system</keyword>
<dbReference type="Pfam" id="PF01850">
    <property type="entry name" value="PIN"/>
    <property type="match status" value="1"/>
</dbReference>
<dbReference type="HAMAP" id="MF_00265">
    <property type="entry name" value="VapC_Nob1"/>
    <property type="match status" value="1"/>
</dbReference>
<dbReference type="InterPro" id="IPR044153">
    <property type="entry name" value="PIN_Pae0151-like"/>
</dbReference>
<dbReference type="RefSeq" id="WP_162392121.1">
    <property type="nucleotide sequence ID" value="NZ_JAABOZ010000001.1"/>
</dbReference>
<keyword evidence="6" id="KW-0800">Toxin</keyword>
<dbReference type="InterPro" id="IPR029060">
    <property type="entry name" value="PIN-like_dom_sf"/>
</dbReference>
<dbReference type="PANTHER" id="PTHR35901:SF1">
    <property type="entry name" value="EXONUCLEASE VAPC9"/>
    <property type="match status" value="1"/>
</dbReference>
<dbReference type="GO" id="GO:0000287">
    <property type="term" value="F:magnesium ion binding"/>
    <property type="evidence" value="ECO:0007669"/>
    <property type="project" value="UniProtKB-UniRule"/>
</dbReference>
<protein>
    <recommendedName>
        <fullName evidence="6">Ribonuclease VapC</fullName>
        <shortName evidence="6">RNase VapC</shortName>
        <ecNumber evidence="6">3.1.-.-</ecNumber>
    </recommendedName>
    <alternativeName>
        <fullName evidence="6">Toxin VapC</fullName>
    </alternativeName>
</protein>
<evidence type="ECO:0000256" key="3">
    <source>
        <dbReference type="ARBA" id="ARBA00022723"/>
    </source>
</evidence>
<sequence>MTVVLDASAAVAALVDDGPDGRWARSVLADEVLTCPAHLLVEVSSVLRRSVLGGRLPREVAGIAHRALVDMPLTTFPFEPFAARVWALHPDVTAYDAGYVALAEALEAPLVTLDRRLTRAGGPTCAFLVP</sequence>
<name>A0A7K3WGZ7_9ACTN</name>
<evidence type="ECO:0000313" key="9">
    <source>
        <dbReference type="Proteomes" id="UP000470470"/>
    </source>
</evidence>
<evidence type="ECO:0000256" key="5">
    <source>
        <dbReference type="ARBA" id="ARBA00022842"/>
    </source>
</evidence>
<reference evidence="8 9" key="1">
    <citation type="submission" date="2020-02" db="EMBL/GenBank/DDBJ databases">
        <title>The whole genome sequence of CPCC 205119.</title>
        <authorList>
            <person name="Jiang Z."/>
        </authorList>
    </citation>
    <scope>NUCLEOTIDE SEQUENCE [LARGE SCALE GENOMIC DNA]</scope>
    <source>
        <strain evidence="8 9">CPCC 205119</strain>
    </source>
</reference>
<dbReference type="EMBL" id="JAAGWK010000016">
    <property type="protein sequence ID" value="NEL54783.1"/>
    <property type="molecule type" value="Genomic_DNA"/>
</dbReference>
<dbReference type="Proteomes" id="UP000470470">
    <property type="component" value="Unassembled WGS sequence"/>
</dbReference>
<dbReference type="InterPro" id="IPR002716">
    <property type="entry name" value="PIN_dom"/>
</dbReference>
<keyword evidence="4 6" id="KW-0378">Hydrolase</keyword>
<accession>A0A7K3WGZ7</accession>
<keyword evidence="3 6" id="KW-0479">Metal-binding</keyword>
<evidence type="ECO:0000313" key="8">
    <source>
        <dbReference type="EMBL" id="NEL54783.1"/>
    </source>
</evidence>
<evidence type="ECO:0000259" key="7">
    <source>
        <dbReference type="Pfam" id="PF01850"/>
    </source>
</evidence>
<comment type="function">
    <text evidence="6">Toxic component of a toxin-antitoxin (TA) system. An RNase.</text>
</comment>
<proteinExistence type="inferred from homology"/>
<feature type="binding site" evidence="6">
    <location>
        <position position="6"/>
    </location>
    <ligand>
        <name>Mg(2+)</name>
        <dbReference type="ChEBI" id="CHEBI:18420"/>
    </ligand>
</feature>
<dbReference type="EC" id="3.1.-.-" evidence="6"/>
<dbReference type="CDD" id="cd09873">
    <property type="entry name" value="PIN_Pae0151-like"/>
    <property type="match status" value="1"/>
</dbReference>
<dbReference type="InterPro" id="IPR051619">
    <property type="entry name" value="TypeII_TA_RNase_PINc/VapC"/>
</dbReference>
<evidence type="ECO:0000256" key="1">
    <source>
        <dbReference type="ARBA" id="ARBA00022649"/>
    </source>
</evidence>
<comment type="similarity">
    <text evidence="6">Belongs to the PINc/VapC protein family.</text>
</comment>
<feature type="binding site" evidence="6">
    <location>
        <position position="96"/>
    </location>
    <ligand>
        <name>Mg(2+)</name>
        <dbReference type="ChEBI" id="CHEBI:18420"/>
    </ligand>
</feature>
<dbReference type="SUPFAM" id="SSF88723">
    <property type="entry name" value="PIN domain-like"/>
    <property type="match status" value="1"/>
</dbReference>
<evidence type="ECO:0000256" key="6">
    <source>
        <dbReference type="HAMAP-Rule" id="MF_00265"/>
    </source>
</evidence>
<dbReference type="GO" id="GO:0004540">
    <property type="term" value="F:RNA nuclease activity"/>
    <property type="evidence" value="ECO:0007669"/>
    <property type="project" value="InterPro"/>
</dbReference>
<dbReference type="GO" id="GO:0090729">
    <property type="term" value="F:toxin activity"/>
    <property type="evidence" value="ECO:0007669"/>
    <property type="project" value="UniProtKB-KW"/>
</dbReference>
<dbReference type="PANTHER" id="PTHR35901">
    <property type="entry name" value="RIBONUCLEASE VAPC3"/>
    <property type="match status" value="1"/>
</dbReference>
<comment type="caution">
    <text evidence="8">The sequence shown here is derived from an EMBL/GenBank/DDBJ whole genome shotgun (WGS) entry which is preliminary data.</text>
</comment>
<evidence type="ECO:0000256" key="2">
    <source>
        <dbReference type="ARBA" id="ARBA00022722"/>
    </source>
</evidence>
<dbReference type="Gene3D" id="3.40.50.1010">
    <property type="entry name" value="5'-nuclease"/>
    <property type="match status" value="1"/>
</dbReference>
<organism evidence="8 9">
    <name type="scientific">Goekera deserti</name>
    <dbReference type="NCBI Taxonomy" id="2497753"/>
    <lineage>
        <taxon>Bacteria</taxon>
        <taxon>Bacillati</taxon>
        <taxon>Actinomycetota</taxon>
        <taxon>Actinomycetes</taxon>
        <taxon>Geodermatophilales</taxon>
        <taxon>Geodermatophilaceae</taxon>
        <taxon>Goekera</taxon>
    </lineage>
</organism>
<evidence type="ECO:0000256" key="4">
    <source>
        <dbReference type="ARBA" id="ARBA00022801"/>
    </source>
</evidence>
<keyword evidence="2 6" id="KW-0540">Nuclease</keyword>
<gene>
    <name evidence="6" type="primary">vapC</name>
    <name evidence="8" type="ORF">G1H19_12295</name>
</gene>
<keyword evidence="9" id="KW-1185">Reference proteome</keyword>
<dbReference type="InterPro" id="IPR022907">
    <property type="entry name" value="VapC_family"/>
</dbReference>
<dbReference type="AlphaFoldDB" id="A0A7K3WGZ7"/>
<comment type="cofactor">
    <cofactor evidence="6">
        <name>Mg(2+)</name>
        <dbReference type="ChEBI" id="CHEBI:18420"/>
    </cofactor>
</comment>